<protein>
    <submittedName>
        <fullName evidence="2">Uncharacterized protein</fullName>
    </submittedName>
</protein>
<feature type="region of interest" description="Disordered" evidence="1">
    <location>
        <begin position="1"/>
        <end position="30"/>
    </location>
</feature>
<evidence type="ECO:0000256" key="1">
    <source>
        <dbReference type="SAM" id="MobiDB-lite"/>
    </source>
</evidence>
<dbReference type="PhylomeDB" id="A0A0G4H5P8"/>
<dbReference type="VEuPathDB" id="CryptoDB:Vbra_6599"/>
<dbReference type="AlphaFoldDB" id="A0A0G4H5P8"/>
<dbReference type="InParanoid" id="A0A0G4H5P8"/>
<proteinExistence type="predicted"/>
<reference evidence="2 3" key="1">
    <citation type="submission" date="2014-11" db="EMBL/GenBank/DDBJ databases">
        <authorList>
            <person name="Zhu J."/>
            <person name="Qi W."/>
            <person name="Song R."/>
        </authorList>
    </citation>
    <scope>NUCLEOTIDE SEQUENCE [LARGE SCALE GENOMIC DNA]</scope>
</reference>
<evidence type="ECO:0000313" key="3">
    <source>
        <dbReference type="Proteomes" id="UP000041254"/>
    </source>
</evidence>
<gene>
    <name evidence="2" type="ORF">Vbra_6599</name>
</gene>
<keyword evidence="3" id="KW-1185">Reference proteome</keyword>
<accession>A0A0G4H5P8</accession>
<organism evidence="2 3">
    <name type="scientific">Vitrella brassicaformis (strain CCMP3155)</name>
    <dbReference type="NCBI Taxonomy" id="1169540"/>
    <lineage>
        <taxon>Eukaryota</taxon>
        <taxon>Sar</taxon>
        <taxon>Alveolata</taxon>
        <taxon>Colpodellida</taxon>
        <taxon>Vitrellaceae</taxon>
        <taxon>Vitrella</taxon>
    </lineage>
</organism>
<evidence type="ECO:0000313" key="2">
    <source>
        <dbReference type="EMBL" id="CEM39158.1"/>
    </source>
</evidence>
<name>A0A0G4H5P8_VITBC</name>
<dbReference type="EMBL" id="CDMY01001028">
    <property type="protein sequence ID" value="CEM39158.1"/>
    <property type="molecule type" value="Genomic_DNA"/>
</dbReference>
<sequence>MCVVITEPPVGDASAPFKDRRPTTAPSVMGQLGKTSANMVLNQQGEDKDGGDGAPAIVTTEEGKHRHYTRAAGSLSFMAPNRDIEKQQKRLATLCKLNEAACHDNPKLLLREMKQMQADKKAKERRKLKAFFAAKAKRSDYSEPAAAAPAGRQWGMYVYVDGEWGDEWDDSK</sequence>
<dbReference type="Proteomes" id="UP000041254">
    <property type="component" value="Unassembled WGS sequence"/>
</dbReference>